<reference evidence="1" key="2">
    <citation type="journal article" date="2015" name="Fish Shellfish Immunol.">
        <title>Early steps in the European eel (Anguilla anguilla)-Vibrio vulnificus interaction in the gills: Role of the RtxA13 toxin.</title>
        <authorList>
            <person name="Callol A."/>
            <person name="Pajuelo D."/>
            <person name="Ebbesson L."/>
            <person name="Teles M."/>
            <person name="MacKenzie S."/>
            <person name="Amaro C."/>
        </authorList>
    </citation>
    <scope>NUCLEOTIDE SEQUENCE</scope>
</reference>
<sequence>MSVMVVSSHHIMVSRTGKCTQTQIRFLYLTGQDAE</sequence>
<dbReference type="AlphaFoldDB" id="A0A0E9WW18"/>
<protein>
    <submittedName>
        <fullName evidence="1">Uncharacterized protein</fullName>
    </submittedName>
</protein>
<evidence type="ECO:0000313" key="1">
    <source>
        <dbReference type="EMBL" id="JAH93770.1"/>
    </source>
</evidence>
<proteinExistence type="predicted"/>
<reference evidence="1" key="1">
    <citation type="submission" date="2014-11" db="EMBL/GenBank/DDBJ databases">
        <authorList>
            <person name="Amaro Gonzalez C."/>
        </authorList>
    </citation>
    <scope>NUCLEOTIDE SEQUENCE</scope>
</reference>
<name>A0A0E9WW18_ANGAN</name>
<accession>A0A0E9WW18</accession>
<organism evidence="1">
    <name type="scientific">Anguilla anguilla</name>
    <name type="common">European freshwater eel</name>
    <name type="synonym">Muraena anguilla</name>
    <dbReference type="NCBI Taxonomy" id="7936"/>
    <lineage>
        <taxon>Eukaryota</taxon>
        <taxon>Metazoa</taxon>
        <taxon>Chordata</taxon>
        <taxon>Craniata</taxon>
        <taxon>Vertebrata</taxon>
        <taxon>Euteleostomi</taxon>
        <taxon>Actinopterygii</taxon>
        <taxon>Neopterygii</taxon>
        <taxon>Teleostei</taxon>
        <taxon>Anguilliformes</taxon>
        <taxon>Anguillidae</taxon>
        <taxon>Anguilla</taxon>
    </lineage>
</organism>
<dbReference type="EMBL" id="GBXM01014807">
    <property type="protein sequence ID" value="JAH93770.1"/>
    <property type="molecule type" value="Transcribed_RNA"/>
</dbReference>